<protein>
    <submittedName>
        <fullName evidence="1">Alanine--tRNA ligase</fullName>
    </submittedName>
</protein>
<dbReference type="GO" id="GO:0016874">
    <property type="term" value="F:ligase activity"/>
    <property type="evidence" value="ECO:0007669"/>
    <property type="project" value="UniProtKB-KW"/>
</dbReference>
<dbReference type="EMBL" id="CM007647">
    <property type="protein sequence ID" value="ONM02484.1"/>
    <property type="molecule type" value="Genomic_DNA"/>
</dbReference>
<sequence length="37" mass="3911">MSLWLHGHPIGCLGLRFGSVALEIPPSNCCRSGSRAS</sequence>
<keyword evidence="1" id="KW-0436">Ligase</keyword>
<evidence type="ECO:0000313" key="1">
    <source>
        <dbReference type="EMBL" id="ONM02484.1"/>
    </source>
</evidence>
<name>A0A1D6KHJ7_MAIZE</name>
<organism evidence="1">
    <name type="scientific">Zea mays</name>
    <name type="common">Maize</name>
    <dbReference type="NCBI Taxonomy" id="4577"/>
    <lineage>
        <taxon>Eukaryota</taxon>
        <taxon>Viridiplantae</taxon>
        <taxon>Streptophyta</taxon>
        <taxon>Embryophyta</taxon>
        <taxon>Tracheophyta</taxon>
        <taxon>Spermatophyta</taxon>
        <taxon>Magnoliopsida</taxon>
        <taxon>Liliopsida</taxon>
        <taxon>Poales</taxon>
        <taxon>Poaceae</taxon>
        <taxon>PACMAD clade</taxon>
        <taxon>Panicoideae</taxon>
        <taxon>Andropogonodae</taxon>
        <taxon>Andropogoneae</taxon>
        <taxon>Tripsacinae</taxon>
        <taxon>Zea</taxon>
    </lineage>
</organism>
<proteinExistence type="predicted"/>
<reference evidence="1" key="1">
    <citation type="submission" date="2015-12" db="EMBL/GenBank/DDBJ databases">
        <title>Update maize B73 reference genome by single molecule sequencing technologies.</title>
        <authorList>
            <consortium name="Maize Genome Sequencing Project"/>
            <person name="Ware D."/>
        </authorList>
    </citation>
    <scope>NUCLEOTIDE SEQUENCE [LARGE SCALE GENOMIC DNA]</scope>
    <source>
        <tissue evidence="1">Seedling</tissue>
    </source>
</reference>
<gene>
    <name evidence="1" type="ORF">ZEAMMB73_Zm00001d031239</name>
</gene>
<accession>A0A1D6KHJ7</accession>
<dbReference type="AlphaFoldDB" id="A0A1D6KHJ7"/>